<comment type="caution">
    <text evidence="1">The sequence shown here is derived from an EMBL/GenBank/DDBJ whole genome shotgun (WGS) entry which is preliminary data.</text>
</comment>
<protein>
    <submittedName>
        <fullName evidence="1">Uncharacterized protein</fullName>
    </submittedName>
</protein>
<evidence type="ECO:0000313" key="1">
    <source>
        <dbReference type="EMBL" id="OMP07433.1"/>
    </source>
</evidence>
<gene>
    <name evidence="1" type="ORF">COLO4_07351</name>
</gene>
<name>A0A1R3KJZ5_9ROSI</name>
<dbReference type="AlphaFoldDB" id="A0A1R3KJZ5"/>
<organism evidence="1 2">
    <name type="scientific">Corchorus olitorius</name>
    <dbReference type="NCBI Taxonomy" id="93759"/>
    <lineage>
        <taxon>Eukaryota</taxon>
        <taxon>Viridiplantae</taxon>
        <taxon>Streptophyta</taxon>
        <taxon>Embryophyta</taxon>
        <taxon>Tracheophyta</taxon>
        <taxon>Spermatophyta</taxon>
        <taxon>Magnoliopsida</taxon>
        <taxon>eudicotyledons</taxon>
        <taxon>Gunneridae</taxon>
        <taxon>Pentapetalae</taxon>
        <taxon>rosids</taxon>
        <taxon>malvids</taxon>
        <taxon>Malvales</taxon>
        <taxon>Malvaceae</taxon>
        <taxon>Grewioideae</taxon>
        <taxon>Apeibeae</taxon>
        <taxon>Corchorus</taxon>
    </lineage>
</organism>
<proteinExistence type="predicted"/>
<accession>A0A1R3KJZ5</accession>
<reference evidence="2" key="1">
    <citation type="submission" date="2013-09" db="EMBL/GenBank/DDBJ databases">
        <title>Corchorus olitorius genome sequencing.</title>
        <authorList>
            <person name="Alam M."/>
            <person name="Haque M.S."/>
            <person name="Islam M.S."/>
            <person name="Emdad E.M."/>
            <person name="Islam M.M."/>
            <person name="Ahmed B."/>
            <person name="Halim A."/>
            <person name="Hossen Q.M.M."/>
            <person name="Hossain M.Z."/>
            <person name="Ahmed R."/>
            <person name="Khan M.M."/>
            <person name="Islam R."/>
            <person name="Rashid M.M."/>
            <person name="Khan S.A."/>
            <person name="Rahman M.S."/>
            <person name="Alam M."/>
            <person name="Yahiya A.S."/>
            <person name="Khan M.S."/>
            <person name="Azam M.S."/>
            <person name="Haque T."/>
            <person name="Lashkar M.Z.H."/>
            <person name="Akhand A.I."/>
            <person name="Morshed G."/>
            <person name="Roy S."/>
            <person name="Uddin K.S."/>
            <person name="Rabeya T."/>
            <person name="Hossain A.S."/>
            <person name="Chowdhury A."/>
            <person name="Snigdha A.R."/>
            <person name="Mortoza M.S."/>
            <person name="Matin S.A."/>
            <person name="Hoque S.M.E."/>
            <person name="Islam M.K."/>
            <person name="Roy D.K."/>
            <person name="Haider R."/>
            <person name="Moosa M.M."/>
            <person name="Elias S.M."/>
            <person name="Hasan A.M."/>
            <person name="Jahan S."/>
            <person name="Shafiuddin M."/>
            <person name="Mahmood N."/>
            <person name="Shommy N.S."/>
        </authorList>
    </citation>
    <scope>NUCLEOTIDE SEQUENCE [LARGE SCALE GENOMIC DNA]</scope>
    <source>
        <strain evidence="2">cv. O-4</strain>
    </source>
</reference>
<dbReference type="Proteomes" id="UP000187203">
    <property type="component" value="Unassembled WGS sequence"/>
</dbReference>
<evidence type="ECO:0000313" key="2">
    <source>
        <dbReference type="Proteomes" id="UP000187203"/>
    </source>
</evidence>
<dbReference type="EMBL" id="AWUE01013238">
    <property type="protein sequence ID" value="OMP07433.1"/>
    <property type="molecule type" value="Genomic_DNA"/>
</dbReference>
<sequence>MDEQFQASAELESLFKSSLQSMSRFLVYSLPRMGERLLCVNRESAERSFSSMSLRQCRENPMEREG</sequence>
<keyword evidence="2" id="KW-1185">Reference proteome</keyword>